<dbReference type="Proteomes" id="UP000078560">
    <property type="component" value="Unassembled WGS sequence"/>
</dbReference>
<evidence type="ECO:0000313" key="1">
    <source>
        <dbReference type="EMBL" id="SBS89120.1"/>
    </source>
</evidence>
<organism evidence="1 2">
    <name type="scientific">Plasmodium ovale curtisi</name>
    <dbReference type="NCBI Taxonomy" id="864141"/>
    <lineage>
        <taxon>Eukaryota</taxon>
        <taxon>Sar</taxon>
        <taxon>Alveolata</taxon>
        <taxon>Apicomplexa</taxon>
        <taxon>Aconoidasida</taxon>
        <taxon>Haemosporida</taxon>
        <taxon>Plasmodiidae</taxon>
        <taxon>Plasmodium</taxon>
        <taxon>Plasmodium (Plasmodium)</taxon>
    </lineage>
</organism>
<evidence type="ECO:0000313" key="2">
    <source>
        <dbReference type="Proteomes" id="UP000078560"/>
    </source>
</evidence>
<dbReference type="EMBL" id="FLQU01000681">
    <property type="protein sequence ID" value="SBS89120.1"/>
    <property type="molecule type" value="Genomic_DNA"/>
</dbReference>
<name>A0A1A8WBK4_PLAOA</name>
<sequence length="360" mass="42104">MTTMNNHVYNIASVKHYNILDKRFYLYGDSNLCDSLQQNFGTNYDVYDFCISLTGNLKMIDNLKSIDVYKNDPCNYLNCWIYDRLIKMKFNRTDNFYTTIVSSIAKYFNDFKVSGKCNYDFHHIDKDNFIKIKELYDYALNYEMIKYYIDKDDFECSVEDDKYIKNSINLYKRLKSDCSSNTSEKTYCVVFRHIDKAYGSNQLTSLECAKVKPAASFIRADASTEFQAAQKLQTVSLAGNQPNHRLQSVSLDDQFSHSESENGTPTFTSSSAAMAIVFPFFGIFLMLFIIYKFAPFASWIRSIFLRKKITGYNIKEENTHELLTHPYESSYANSEDNTHHLGYYPLQNHRHHSDVHYQTY</sequence>
<dbReference type="Pfam" id="PF05795">
    <property type="entry name" value="Plasmodium_Vir"/>
    <property type="match status" value="1"/>
</dbReference>
<dbReference type="AlphaFoldDB" id="A0A1A8WBK4"/>
<proteinExistence type="predicted"/>
<accession>A0A1A8WBK4</accession>
<protein>
    <submittedName>
        <fullName evidence="1">PIR Superfamily Protein</fullName>
    </submittedName>
</protein>
<dbReference type="InterPro" id="IPR008780">
    <property type="entry name" value="Plasmodium_Vir"/>
</dbReference>
<reference evidence="2" key="1">
    <citation type="submission" date="2016-05" db="EMBL/GenBank/DDBJ databases">
        <authorList>
            <person name="Naeem Raeece"/>
        </authorList>
    </citation>
    <scope>NUCLEOTIDE SEQUENCE [LARGE SCALE GENOMIC DNA]</scope>
</reference>
<gene>
    <name evidence="1" type="ORF">POVCU2_0052490</name>
</gene>